<dbReference type="Gene3D" id="1.10.760.10">
    <property type="entry name" value="Cytochrome c-like domain"/>
    <property type="match status" value="3"/>
</dbReference>
<dbReference type="PROSITE" id="PS51007">
    <property type="entry name" value="CYTC"/>
    <property type="match status" value="3"/>
</dbReference>
<evidence type="ECO:0000256" key="2">
    <source>
        <dbReference type="ARBA" id="ARBA00022475"/>
    </source>
</evidence>
<evidence type="ECO:0000259" key="12">
    <source>
        <dbReference type="PROSITE" id="PS51007"/>
    </source>
</evidence>
<gene>
    <name evidence="13" type="ORF">GJU80_06310</name>
</gene>
<name>A0A7X2GYM3_9NEIS</name>
<dbReference type="GO" id="GO:0016614">
    <property type="term" value="F:oxidoreductase activity, acting on CH-OH group of donors"/>
    <property type="evidence" value="ECO:0007669"/>
    <property type="project" value="InterPro"/>
</dbReference>
<keyword evidence="7 10" id="KW-0408">Iron</keyword>
<dbReference type="AlphaFoldDB" id="A0A7X2GYM3"/>
<keyword evidence="4 10" id="KW-0479">Metal-binding</keyword>
<feature type="binding site" description="covalent" evidence="9">
    <location>
        <position position="340"/>
    </location>
    <ligand>
        <name>heme c</name>
        <dbReference type="ChEBI" id="CHEBI:61717"/>
        <label>3</label>
    </ligand>
</feature>
<dbReference type="PIRSF" id="PIRSF000018">
    <property type="entry name" value="Mb_ADH_cyt_c"/>
    <property type="match status" value="1"/>
</dbReference>
<dbReference type="EMBL" id="WJXO01000001">
    <property type="protein sequence ID" value="MRN38109.1"/>
    <property type="molecule type" value="Genomic_DNA"/>
</dbReference>
<evidence type="ECO:0000256" key="4">
    <source>
        <dbReference type="ARBA" id="ARBA00022723"/>
    </source>
</evidence>
<dbReference type="GO" id="GO:0009055">
    <property type="term" value="F:electron transfer activity"/>
    <property type="evidence" value="ECO:0007669"/>
    <property type="project" value="InterPro"/>
</dbReference>
<feature type="signal peptide" evidence="11">
    <location>
        <begin position="1"/>
        <end position="27"/>
    </location>
</feature>
<evidence type="ECO:0000256" key="1">
    <source>
        <dbReference type="ARBA" id="ARBA00004236"/>
    </source>
</evidence>
<dbReference type="InterPro" id="IPR014353">
    <property type="entry name" value="Membr-bd_ADH_cyt_c"/>
</dbReference>
<evidence type="ECO:0000256" key="5">
    <source>
        <dbReference type="ARBA" id="ARBA00022729"/>
    </source>
</evidence>
<proteinExistence type="predicted"/>
<dbReference type="InterPro" id="IPR009056">
    <property type="entry name" value="Cyt_c-like_dom"/>
</dbReference>
<feature type="binding site" description="covalent" evidence="9">
    <location>
        <position position="206"/>
    </location>
    <ligand>
        <name>heme c</name>
        <dbReference type="ChEBI" id="CHEBI:61717"/>
        <label>2</label>
    </ligand>
</feature>
<dbReference type="Proteomes" id="UP000486297">
    <property type="component" value="Unassembled WGS sequence"/>
</dbReference>
<evidence type="ECO:0000313" key="14">
    <source>
        <dbReference type="Proteomes" id="UP000486297"/>
    </source>
</evidence>
<feature type="chain" id="PRO_5030569268" evidence="11">
    <location>
        <begin position="28"/>
        <end position="451"/>
    </location>
</feature>
<organism evidence="13 14">
    <name type="scientific">Neisseria brasiliensis</name>
    <dbReference type="NCBI Taxonomy" id="2666100"/>
    <lineage>
        <taxon>Bacteria</taxon>
        <taxon>Pseudomonadati</taxon>
        <taxon>Pseudomonadota</taxon>
        <taxon>Betaproteobacteria</taxon>
        <taxon>Neisseriales</taxon>
        <taxon>Neisseriaceae</taxon>
        <taxon>Neisseria</taxon>
    </lineage>
</organism>
<feature type="binding site" description="axial binding residue" evidence="10">
    <location>
        <position position="60"/>
    </location>
    <ligand>
        <name>heme c</name>
        <dbReference type="ChEBI" id="CHEBI:61717"/>
        <label>1</label>
    </ligand>
    <ligandPart>
        <name>Fe</name>
        <dbReference type="ChEBI" id="CHEBI:18248"/>
    </ligandPart>
</feature>
<comment type="caution">
    <text evidence="13">The sequence shown here is derived from an EMBL/GenBank/DDBJ whole genome shotgun (WGS) entry which is preliminary data.</text>
</comment>
<evidence type="ECO:0000256" key="8">
    <source>
        <dbReference type="ARBA" id="ARBA00023136"/>
    </source>
</evidence>
<dbReference type="GO" id="GO:0005506">
    <property type="term" value="F:iron ion binding"/>
    <property type="evidence" value="ECO:0007669"/>
    <property type="project" value="InterPro"/>
</dbReference>
<dbReference type="SUPFAM" id="SSF46626">
    <property type="entry name" value="Cytochrome c"/>
    <property type="match status" value="3"/>
</dbReference>
<evidence type="ECO:0000256" key="3">
    <source>
        <dbReference type="ARBA" id="ARBA00022617"/>
    </source>
</evidence>
<feature type="binding site" description="covalent" evidence="9">
    <location>
        <position position="337"/>
    </location>
    <ligand>
        <name>heme c</name>
        <dbReference type="ChEBI" id="CHEBI:61717"/>
        <label>3</label>
    </ligand>
</feature>
<dbReference type="GO" id="GO:0020037">
    <property type="term" value="F:heme binding"/>
    <property type="evidence" value="ECO:0007669"/>
    <property type="project" value="InterPro"/>
</dbReference>
<keyword evidence="14" id="KW-1185">Reference proteome</keyword>
<keyword evidence="2" id="KW-1003">Cell membrane</keyword>
<evidence type="ECO:0000256" key="11">
    <source>
        <dbReference type="SAM" id="SignalP"/>
    </source>
</evidence>
<feature type="binding site" description="covalent" evidence="9">
    <location>
        <position position="203"/>
    </location>
    <ligand>
        <name>heme c</name>
        <dbReference type="ChEBI" id="CHEBI:61717"/>
        <label>2</label>
    </ligand>
</feature>
<dbReference type="PANTHER" id="PTHR35008:SF8">
    <property type="entry name" value="ALCOHOL DEHYDROGENASE CYTOCHROME C SUBUNIT"/>
    <property type="match status" value="1"/>
</dbReference>
<evidence type="ECO:0000256" key="7">
    <source>
        <dbReference type="ARBA" id="ARBA00023004"/>
    </source>
</evidence>
<dbReference type="Pfam" id="PF00034">
    <property type="entry name" value="Cytochrom_C"/>
    <property type="match status" value="1"/>
</dbReference>
<protein>
    <submittedName>
        <fullName evidence="13">C-type cytochrome</fullName>
    </submittedName>
</protein>
<dbReference type="GO" id="GO:0005886">
    <property type="term" value="C:plasma membrane"/>
    <property type="evidence" value="ECO:0007669"/>
    <property type="project" value="UniProtKB-SubCell"/>
</dbReference>
<dbReference type="InterPro" id="IPR036909">
    <property type="entry name" value="Cyt_c-like_dom_sf"/>
</dbReference>
<feature type="binding site" description="covalent" evidence="9">
    <location>
        <position position="59"/>
    </location>
    <ligand>
        <name>heme c</name>
        <dbReference type="ChEBI" id="CHEBI:61717"/>
        <label>1</label>
    </ligand>
</feature>
<keyword evidence="5 11" id="KW-0732">Signal</keyword>
<accession>A0A7X2GYM3</accession>
<feature type="binding site" description="covalent" evidence="9">
    <location>
        <position position="56"/>
    </location>
    <ligand>
        <name>heme c</name>
        <dbReference type="ChEBI" id="CHEBI:61717"/>
        <label>1</label>
    </ligand>
</feature>
<sequence length="451" mass="49445">MNKLTKLVGFALAALGVAYGGSFALNAYRTESVQHQIDFSDTQIRRGEYVARLADCYACHTAPQGQPFAGGLAMQTPIGAIYSTNITPDPETGIGSYSYADFKAAVQHGIAPNSKPLYPAMPYTSYAVMSDEEIQAMYAYFMKGVSPVKQANADSTIAPVLNWRWPLAYWQAVFAPKREFVSLPESNARVNRGKYLVEGAGHCGACHTPRGVAYQEKALSEDGTHFLSGAVIDGWRAKSLRGDARGLASWSTEELAEFFKSGRTDRSAAFGAMAEVVEHSTQYWNDEDIASMAEYLKTLPAAANQETKLADKPDTTTDMLRSGQYANRGALLYAEHCMACHRADGNGVARIFPALNRNSAVYSQQAQSVIQVTLEGGRSPHTRHDVMTFSMPAFKHLSDDDVADLVNFVRNGWHNQAPEISRKEVAEIRRFVNSKAPNIVPAHHQQGAHHE</sequence>
<feature type="binding site" description="axial binding residue" evidence="10">
    <location>
        <position position="207"/>
    </location>
    <ligand>
        <name>heme c</name>
        <dbReference type="ChEBI" id="CHEBI:61717"/>
        <label>2</label>
    </ligand>
    <ligandPart>
        <name>Fe</name>
        <dbReference type="ChEBI" id="CHEBI:18248"/>
    </ligandPart>
</feature>
<dbReference type="InterPro" id="IPR051459">
    <property type="entry name" value="Cytochrome_c-type_DH"/>
</dbReference>
<comment type="subcellular location">
    <subcellularLocation>
        <location evidence="1">Cell membrane</location>
    </subcellularLocation>
</comment>
<evidence type="ECO:0000256" key="10">
    <source>
        <dbReference type="PIRSR" id="PIRSR000018-51"/>
    </source>
</evidence>
<comment type="cofactor">
    <cofactor evidence="9">
        <name>heme c</name>
        <dbReference type="ChEBI" id="CHEBI:61717"/>
    </cofactor>
    <text evidence="9">Binds 3 heme c groups covalently per subunit.</text>
</comment>
<evidence type="ECO:0000256" key="6">
    <source>
        <dbReference type="ARBA" id="ARBA00022737"/>
    </source>
</evidence>
<feature type="domain" description="Cytochrome c" evidence="12">
    <location>
        <begin position="188"/>
        <end position="300"/>
    </location>
</feature>
<keyword evidence="8" id="KW-0472">Membrane</keyword>
<dbReference type="PANTHER" id="PTHR35008">
    <property type="entry name" value="BLL4482 PROTEIN-RELATED"/>
    <property type="match status" value="1"/>
</dbReference>
<dbReference type="RefSeq" id="WP_095502642.1">
    <property type="nucleotide sequence ID" value="NZ_WJXO01000001.1"/>
</dbReference>
<keyword evidence="3 9" id="KW-0349">Heme</keyword>
<reference evidence="13" key="1">
    <citation type="journal article" name="Emerg. Infect. Dis.">
        <title>Two cases of a newly characterized neisseria species.</title>
        <authorList>
            <person name="Mustapha M."/>
            <person name="Lemos A.P.S."/>
            <person name="Harrison L.H."/>
            <person name="Vantyne D."/>
            <person name="Sacchi C.T."/>
        </authorList>
    </citation>
    <scope>NUCLEOTIDE SEQUENCE</scope>
    <source>
        <strain evidence="13">N.95.16</strain>
    </source>
</reference>
<evidence type="ECO:0000256" key="9">
    <source>
        <dbReference type="PIRSR" id="PIRSR000018-50"/>
    </source>
</evidence>
<feature type="binding site" description="axial binding residue" evidence="10">
    <location>
        <position position="341"/>
    </location>
    <ligand>
        <name>heme c</name>
        <dbReference type="ChEBI" id="CHEBI:61717"/>
        <label>3</label>
    </ligand>
    <ligandPart>
        <name>Fe</name>
        <dbReference type="ChEBI" id="CHEBI:18248"/>
    </ligandPart>
</feature>
<keyword evidence="6" id="KW-0677">Repeat</keyword>
<feature type="domain" description="Cytochrome c" evidence="12">
    <location>
        <begin position="42"/>
        <end position="145"/>
    </location>
</feature>
<feature type="domain" description="Cytochrome c" evidence="12">
    <location>
        <begin position="324"/>
        <end position="413"/>
    </location>
</feature>
<evidence type="ECO:0000313" key="13">
    <source>
        <dbReference type="EMBL" id="MRN38109.1"/>
    </source>
</evidence>